<sequence length="203" mass="23771">MWWVFVDVGIVNLAFAVVLVTNRDEWTVVHIERVDLTRLPSFPGEKYPRSREVADRMERFFYAYGPAWLDPSDRVYVERQPPTGLGHVEQFVFARYRDKCTLLSPRSLHRFLGYNKSVGYDERKDRNTIVATAIMEEHASPEMLSTWLDWLDDKERVHDISDCLCFAKHETSKLPRKPMVLASGRSLMEEFGYKPTIKSKYFG</sequence>
<protein>
    <submittedName>
        <fullName evidence="1">Uncharacterized protein</fullName>
    </submittedName>
</protein>
<name>A0A7S8BDN8_9VIRU</name>
<dbReference type="SUPFAM" id="SSF53098">
    <property type="entry name" value="Ribonuclease H-like"/>
    <property type="match status" value="1"/>
</dbReference>
<reference evidence="1 2" key="1">
    <citation type="submission" date="2020-09" db="EMBL/GenBank/DDBJ databases">
        <authorList>
            <person name="Zhang R."/>
            <person name="Garcia K."/>
            <person name="Ogata H."/>
        </authorList>
    </citation>
    <scope>NUCLEOTIDE SEQUENCE [LARGE SCALE GENOMIC DNA]</scope>
    <source>
        <strain evidence="2">stheno</strain>
    </source>
</reference>
<dbReference type="KEGG" id="vg:80543585"/>
<organism evidence="1 2">
    <name type="scientific">Medusavirus stheno T3</name>
    <dbReference type="NCBI Taxonomy" id="3069717"/>
    <lineage>
        <taxon>Viruses</taxon>
        <taxon>Varidnaviria</taxon>
        <taxon>Bamfordvirae</taxon>
        <taxon>Nucleocytoviricota</taxon>
        <taxon>Megaviricetes</taxon>
        <taxon>Mamonoviridae</taxon>
        <taxon>Medusavirus</taxon>
        <taxon>Medusavirus sthenus</taxon>
    </lineage>
</organism>
<evidence type="ECO:0000313" key="1">
    <source>
        <dbReference type="EMBL" id="QPB44389.1"/>
    </source>
</evidence>
<evidence type="ECO:0000313" key="2">
    <source>
        <dbReference type="Proteomes" id="UP001162098"/>
    </source>
</evidence>
<accession>A0A7S8BDN8</accession>
<proteinExistence type="predicted"/>
<dbReference type="InterPro" id="IPR012337">
    <property type="entry name" value="RNaseH-like_sf"/>
</dbReference>
<dbReference type="EMBL" id="MW018138">
    <property type="protein sequence ID" value="QPB44389.1"/>
    <property type="molecule type" value="Genomic_DNA"/>
</dbReference>
<keyword evidence="2" id="KW-1185">Reference proteome</keyword>
<dbReference type="Proteomes" id="UP001162098">
    <property type="component" value="Segment"/>
</dbReference>